<comment type="pathway">
    <text evidence="1">Metabolic intermediate metabolism; (S)-3-hydroxy-3-methylglutaryl-CoA degradation; acetoacetate from (S)-3-hydroxy-3-methylglutaryl-CoA: step 1/1.</text>
</comment>
<dbReference type="AlphaFoldDB" id="A0A4R1F4I8"/>
<dbReference type="SUPFAM" id="SSF51569">
    <property type="entry name" value="Aldolase"/>
    <property type="match status" value="1"/>
</dbReference>
<evidence type="ECO:0000256" key="4">
    <source>
        <dbReference type="ARBA" id="ARBA00022723"/>
    </source>
</evidence>
<dbReference type="CDD" id="cd07938">
    <property type="entry name" value="DRE_TIM_HMGL"/>
    <property type="match status" value="1"/>
</dbReference>
<dbReference type="Proteomes" id="UP000294887">
    <property type="component" value="Unassembled WGS sequence"/>
</dbReference>
<evidence type="ECO:0000259" key="6">
    <source>
        <dbReference type="PROSITE" id="PS50991"/>
    </source>
</evidence>
<evidence type="ECO:0000313" key="8">
    <source>
        <dbReference type="Proteomes" id="UP000294887"/>
    </source>
</evidence>
<evidence type="ECO:0000256" key="3">
    <source>
        <dbReference type="ARBA" id="ARBA00012910"/>
    </source>
</evidence>
<dbReference type="Gene3D" id="3.20.20.70">
    <property type="entry name" value="Aldolase class I"/>
    <property type="match status" value="1"/>
</dbReference>
<dbReference type="GO" id="GO:0046872">
    <property type="term" value="F:metal ion binding"/>
    <property type="evidence" value="ECO:0007669"/>
    <property type="project" value="UniProtKB-KW"/>
</dbReference>
<protein>
    <recommendedName>
        <fullName evidence="3">hydroxymethylglutaryl-CoA lyase</fullName>
        <ecNumber evidence="3">4.1.3.4</ecNumber>
    </recommendedName>
</protein>
<proteinExistence type="inferred from homology"/>
<dbReference type="Pfam" id="PF00682">
    <property type="entry name" value="HMGL-like"/>
    <property type="match status" value="1"/>
</dbReference>
<gene>
    <name evidence="7" type="ORF">EV695_2064</name>
</gene>
<dbReference type="NCBIfam" id="NF004283">
    <property type="entry name" value="PRK05692.1"/>
    <property type="match status" value="1"/>
</dbReference>
<dbReference type="InterPro" id="IPR043594">
    <property type="entry name" value="HMGL"/>
</dbReference>
<dbReference type="OrthoDB" id="9784013at2"/>
<dbReference type="PROSITE" id="PS50991">
    <property type="entry name" value="PYR_CT"/>
    <property type="match status" value="1"/>
</dbReference>
<organism evidence="7 8">
    <name type="scientific">Cocleimonas flava</name>
    <dbReference type="NCBI Taxonomy" id="634765"/>
    <lineage>
        <taxon>Bacteria</taxon>
        <taxon>Pseudomonadati</taxon>
        <taxon>Pseudomonadota</taxon>
        <taxon>Gammaproteobacteria</taxon>
        <taxon>Thiotrichales</taxon>
        <taxon>Thiotrichaceae</taxon>
        <taxon>Cocleimonas</taxon>
    </lineage>
</organism>
<accession>A0A4R1F4I8</accession>
<evidence type="ECO:0000256" key="1">
    <source>
        <dbReference type="ARBA" id="ARBA00005143"/>
    </source>
</evidence>
<comment type="caution">
    <text evidence="7">The sequence shown here is derived from an EMBL/GenBank/DDBJ whole genome shotgun (WGS) entry which is preliminary data.</text>
</comment>
<dbReference type="InterPro" id="IPR013785">
    <property type="entry name" value="Aldolase_TIM"/>
</dbReference>
<evidence type="ECO:0000256" key="5">
    <source>
        <dbReference type="ARBA" id="ARBA00023239"/>
    </source>
</evidence>
<name>A0A4R1F4I8_9GAMM</name>
<dbReference type="GO" id="GO:0046951">
    <property type="term" value="P:ketone body biosynthetic process"/>
    <property type="evidence" value="ECO:0007669"/>
    <property type="project" value="TreeGrafter"/>
</dbReference>
<dbReference type="GO" id="GO:0006552">
    <property type="term" value="P:L-leucine catabolic process"/>
    <property type="evidence" value="ECO:0007669"/>
    <property type="project" value="TreeGrafter"/>
</dbReference>
<comment type="similarity">
    <text evidence="2">Belongs to the HMG-CoA lyase family.</text>
</comment>
<dbReference type="FunFam" id="3.20.20.70:FF:000201">
    <property type="entry name" value="Hydroxymethylglutaryl-CoA lyase"/>
    <property type="match status" value="1"/>
</dbReference>
<evidence type="ECO:0000313" key="7">
    <source>
        <dbReference type="EMBL" id="TCJ87552.1"/>
    </source>
</evidence>
<feature type="domain" description="Pyruvate carboxyltransferase" evidence="6">
    <location>
        <begin position="7"/>
        <end position="274"/>
    </location>
</feature>
<dbReference type="PANTHER" id="PTHR42738:SF7">
    <property type="entry name" value="HYDROXYMETHYLGLUTARYL-COA LYASE"/>
    <property type="match status" value="1"/>
</dbReference>
<dbReference type="RefSeq" id="WP_131905820.1">
    <property type="nucleotide sequence ID" value="NZ_BAAAFU010000004.1"/>
</dbReference>
<reference evidence="7 8" key="1">
    <citation type="submission" date="2019-03" db="EMBL/GenBank/DDBJ databases">
        <title>Genomic Encyclopedia of Type Strains, Phase IV (KMG-IV): sequencing the most valuable type-strain genomes for metagenomic binning, comparative biology and taxonomic classification.</title>
        <authorList>
            <person name="Goeker M."/>
        </authorList>
    </citation>
    <scope>NUCLEOTIDE SEQUENCE [LARGE SCALE GENOMIC DNA]</scope>
    <source>
        <strain evidence="7 8">DSM 24830</strain>
    </source>
</reference>
<keyword evidence="8" id="KW-1185">Reference proteome</keyword>
<dbReference type="PANTHER" id="PTHR42738">
    <property type="entry name" value="HYDROXYMETHYLGLUTARYL-COA LYASE"/>
    <property type="match status" value="1"/>
</dbReference>
<evidence type="ECO:0000256" key="2">
    <source>
        <dbReference type="ARBA" id="ARBA00009405"/>
    </source>
</evidence>
<keyword evidence="5 7" id="KW-0456">Lyase</keyword>
<dbReference type="InterPro" id="IPR000891">
    <property type="entry name" value="PYR_CT"/>
</dbReference>
<sequence length="298" mass="31653">MSLPSKVKIVEVGARDGLQNESTPVSVDVKISLIEKLADAGLPVVEAASFVSPKWVPQMAGSVDVFKGIKQKANVNYPGLVPNIRGLESALESGVKEIAVFAAASESFTQKNINCSIEESINRYTEVIEKALENDLKVRGYVSCTLGCPYEGEIASEKVAEVSKRLSDLGCYEISLGDTIGTGTPIKAKQMIETVAKHIPMPQLAAHFHDTYGQALANLFAVLQLGVSTIDSSVSGLGGCPYAKGATGNVATEDVIYMLNGMGIETGVDLDKLLEAGRFISDQLGRKPNSNVGLARYV</sequence>
<keyword evidence="4" id="KW-0479">Metal-binding</keyword>
<dbReference type="EC" id="4.1.3.4" evidence="3"/>
<dbReference type="EMBL" id="SMFQ01000003">
    <property type="protein sequence ID" value="TCJ87552.1"/>
    <property type="molecule type" value="Genomic_DNA"/>
</dbReference>
<dbReference type="GO" id="GO:0004419">
    <property type="term" value="F:hydroxymethylglutaryl-CoA lyase activity"/>
    <property type="evidence" value="ECO:0007669"/>
    <property type="project" value="UniProtKB-EC"/>
</dbReference>